<gene>
    <name evidence="15" type="ORF">GSOID_T00015163001</name>
</gene>
<dbReference type="GO" id="GO:0005737">
    <property type="term" value="C:cytoplasm"/>
    <property type="evidence" value="ECO:0007669"/>
    <property type="project" value="UniProtKB-SubCell"/>
</dbReference>
<feature type="binding site" evidence="13">
    <location>
        <position position="120"/>
    </location>
    <ligand>
        <name>Fe cation</name>
        <dbReference type="ChEBI" id="CHEBI:24875"/>
        <label>1</label>
    </ligand>
</feature>
<evidence type="ECO:0000256" key="6">
    <source>
        <dbReference type="ARBA" id="ARBA00022490"/>
    </source>
</evidence>
<keyword evidence="8 14" id="KW-0560">Oxidoreductase</keyword>
<dbReference type="AlphaFoldDB" id="E4X0D1"/>
<feature type="binding site" evidence="13">
    <location>
        <position position="217"/>
    </location>
    <ligand>
        <name>Fe cation</name>
        <dbReference type="ChEBI" id="CHEBI:24875"/>
        <label>1</label>
    </ligand>
</feature>
<dbReference type="EC" id="1.13.99.1" evidence="4 14"/>
<comment type="pathway">
    <text evidence="2 14">Polyol metabolism; myo-inositol degradation into D-glucuronate; D-glucuronate from myo-inositol: step 1/1.</text>
</comment>
<evidence type="ECO:0000256" key="10">
    <source>
        <dbReference type="ARBA" id="ARBA00029668"/>
    </source>
</evidence>
<feature type="binding site" evidence="12">
    <location>
        <begin position="82"/>
        <end position="84"/>
    </location>
    <ligand>
        <name>substrate</name>
    </ligand>
</feature>
<evidence type="ECO:0000313" key="15">
    <source>
        <dbReference type="EMBL" id="CBY23230.1"/>
    </source>
</evidence>
<feature type="binding site" evidence="12">
    <location>
        <begin position="217"/>
        <end position="218"/>
    </location>
    <ligand>
        <name>substrate</name>
    </ligand>
</feature>
<dbReference type="UniPathway" id="UPA00111">
    <property type="reaction ID" value="UER00527"/>
</dbReference>
<comment type="cofactor">
    <cofactor evidence="13 14">
        <name>Fe cation</name>
        <dbReference type="ChEBI" id="CHEBI:24875"/>
    </cofactor>
    <text evidence="13 14">Binds 2 iron ions per subunit.</text>
</comment>
<feature type="binding site" evidence="12">
    <location>
        <position position="28"/>
    </location>
    <ligand>
        <name>substrate</name>
    </ligand>
</feature>
<evidence type="ECO:0000256" key="8">
    <source>
        <dbReference type="ARBA" id="ARBA00023002"/>
    </source>
</evidence>
<comment type="similarity">
    <text evidence="3 14">Belongs to the myo-inositol oxygenase family.</text>
</comment>
<keyword evidence="6 14" id="KW-0963">Cytoplasm</keyword>
<evidence type="ECO:0000256" key="5">
    <source>
        <dbReference type="ARBA" id="ARBA00019269"/>
    </source>
</evidence>
<evidence type="ECO:0000256" key="7">
    <source>
        <dbReference type="ARBA" id="ARBA00022723"/>
    </source>
</evidence>
<reference evidence="15 16" key="1">
    <citation type="journal article" date="2010" name="Science">
        <title>Plasticity of animal genome architecture unmasked by rapid evolution of a pelagic tunicate.</title>
        <authorList>
            <person name="Denoeud F."/>
            <person name="Henriet S."/>
            <person name="Mungpakdee S."/>
            <person name="Aury J.M."/>
            <person name="Da Silva C."/>
            <person name="Brinkmann H."/>
            <person name="Mikhaleva J."/>
            <person name="Olsen L.C."/>
            <person name="Jubin C."/>
            <person name="Canestro C."/>
            <person name="Bouquet J.M."/>
            <person name="Danks G."/>
            <person name="Poulain J."/>
            <person name="Campsteijn C."/>
            <person name="Adamski M."/>
            <person name="Cross I."/>
            <person name="Yadetie F."/>
            <person name="Muffato M."/>
            <person name="Louis A."/>
            <person name="Butcher S."/>
            <person name="Tsagkogeorga G."/>
            <person name="Konrad A."/>
            <person name="Singh S."/>
            <person name="Jensen M.F."/>
            <person name="Cong E.H."/>
            <person name="Eikeseth-Otteraa H."/>
            <person name="Noel B."/>
            <person name="Anthouard V."/>
            <person name="Porcel B.M."/>
            <person name="Kachouri-Lafond R."/>
            <person name="Nishino A."/>
            <person name="Ugolini M."/>
            <person name="Chourrout P."/>
            <person name="Nishida H."/>
            <person name="Aasland R."/>
            <person name="Huzurbazar S."/>
            <person name="Westhof E."/>
            <person name="Delsuc F."/>
            <person name="Lehrach H."/>
            <person name="Reinhardt R."/>
            <person name="Weissenbach J."/>
            <person name="Roy S.W."/>
            <person name="Artiguenave F."/>
            <person name="Postlethwait J.H."/>
            <person name="Manak J.R."/>
            <person name="Thompson E.M."/>
            <person name="Jaillon O."/>
            <person name="Du Pasquier L."/>
            <person name="Boudinot P."/>
            <person name="Liberles D.A."/>
            <person name="Volff J.N."/>
            <person name="Philippe H."/>
            <person name="Lenhard B."/>
            <person name="Roest Crollius H."/>
            <person name="Wincker P."/>
            <person name="Chourrout D."/>
        </authorList>
    </citation>
    <scope>NUCLEOTIDE SEQUENCE [LARGE SCALE GENOMIC DNA]</scope>
</reference>
<evidence type="ECO:0000313" key="16">
    <source>
        <dbReference type="Proteomes" id="UP000001307"/>
    </source>
</evidence>
<dbReference type="Proteomes" id="UP000001307">
    <property type="component" value="Unassembled WGS sequence"/>
</dbReference>
<protein>
    <recommendedName>
        <fullName evidence="5 14">Inositol oxygenase</fullName>
        <ecNumber evidence="4 14">1.13.99.1</ecNumber>
    </recommendedName>
    <alternativeName>
        <fullName evidence="10 14">Myo-inositol oxygenase</fullName>
    </alternativeName>
</protein>
<dbReference type="GO" id="GO:0019310">
    <property type="term" value="P:inositol catabolic process"/>
    <property type="evidence" value="ECO:0007669"/>
    <property type="project" value="UniProtKB-UniRule"/>
</dbReference>
<feature type="binding site" evidence="13">
    <location>
        <position position="121"/>
    </location>
    <ligand>
        <name>Fe cation</name>
        <dbReference type="ChEBI" id="CHEBI:24875"/>
        <label>1</label>
    </ligand>
</feature>
<evidence type="ECO:0000256" key="12">
    <source>
        <dbReference type="PIRSR" id="PIRSR607828-1"/>
    </source>
</evidence>
<dbReference type="PANTHER" id="PTHR12588">
    <property type="entry name" value="MYOINOSITOL OXYGENASE"/>
    <property type="match status" value="1"/>
</dbReference>
<feature type="binding site" evidence="12">
    <location>
        <begin position="138"/>
        <end position="139"/>
    </location>
    <ligand>
        <name>substrate</name>
    </ligand>
</feature>
<evidence type="ECO:0000256" key="9">
    <source>
        <dbReference type="ARBA" id="ARBA00023004"/>
    </source>
</evidence>
<dbReference type="PANTHER" id="PTHR12588:SF0">
    <property type="entry name" value="INOSITOL OXYGENASE"/>
    <property type="match status" value="1"/>
</dbReference>
<feature type="binding site" evidence="13">
    <location>
        <position position="95"/>
    </location>
    <ligand>
        <name>Fe cation</name>
        <dbReference type="ChEBI" id="CHEBI:24875"/>
        <label>1</label>
    </ligand>
</feature>
<feature type="binding site" evidence="13">
    <location>
        <position position="250"/>
    </location>
    <ligand>
        <name>Fe cation</name>
        <dbReference type="ChEBI" id="CHEBI:24875"/>
        <label>1</label>
    </ligand>
</feature>
<comment type="subcellular location">
    <subcellularLocation>
        <location evidence="1 14">Cytoplasm</location>
    </subcellularLocation>
</comment>
<name>E4X0D1_OIKDI</name>
<dbReference type="OrthoDB" id="5151075at2759"/>
<keyword evidence="16" id="KW-1185">Reference proteome</keyword>
<evidence type="ECO:0000256" key="2">
    <source>
        <dbReference type="ARBA" id="ARBA00005167"/>
    </source>
</evidence>
<feature type="binding site" evidence="12">
    <location>
        <position position="124"/>
    </location>
    <ligand>
        <name>substrate</name>
    </ligand>
</feature>
<evidence type="ECO:0000256" key="1">
    <source>
        <dbReference type="ARBA" id="ARBA00004496"/>
    </source>
</evidence>
<evidence type="ECO:0000256" key="14">
    <source>
        <dbReference type="RuleBase" id="RU367039"/>
    </source>
</evidence>
<sequence length="283" mass="33008">MTVIIIDPSTKFRPDDPDFASKLPDAFRDYSKGGKHFERVKRTYRLMHTNQTVQFGIEQRKKWMNFDHESLTIMDALNELIDESDPDCDVPNVYHAYQTAEAIRKVYPDRDWMHLVGLIHDLGKIMCFYDQPQWAAVGDIYPVGCAPAKEVVYSADTFDECSDQMNPNYNTKLGMYAKNCGINNLQMSWGHDEYLFQVLKNHGTTLPSIGMYMIRFHSFYPWHTGNAYDHFCTEEDLKMREEVKAFSTFDLYTKSDDALPDKSALREYYQKLIDKYIPGKVSF</sequence>
<dbReference type="GO" id="GO:0050113">
    <property type="term" value="F:inositol oxygenase activity"/>
    <property type="evidence" value="ECO:0007669"/>
    <property type="project" value="UniProtKB-UniRule"/>
</dbReference>
<dbReference type="FunCoup" id="E4X0D1">
    <property type="interactions" value="8"/>
</dbReference>
<feature type="binding site" evidence="13">
    <location>
        <position position="191"/>
    </location>
    <ligand>
        <name>Fe cation</name>
        <dbReference type="ChEBI" id="CHEBI:24875"/>
        <label>1</label>
    </ligand>
</feature>
<evidence type="ECO:0000256" key="4">
    <source>
        <dbReference type="ARBA" id="ARBA00011919"/>
    </source>
</evidence>
<dbReference type="GO" id="GO:0005506">
    <property type="term" value="F:iron ion binding"/>
    <property type="evidence" value="ECO:0007669"/>
    <property type="project" value="InterPro"/>
</dbReference>
<dbReference type="SUPFAM" id="SSF109604">
    <property type="entry name" value="HD-domain/PDEase-like"/>
    <property type="match status" value="1"/>
</dbReference>
<organism evidence="15 16">
    <name type="scientific">Oikopleura dioica</name>
    <name type="common">Tunicate</name>
    <dbReference type="NCBI Taxonomy" id="34765"/>
    <lineage>
        <taxon>Eukaryota</taxon>
        <taxon>Metazoa</taxon>
        <taxon>Chordata</taxon>
        <taxon>Tunicata</taxon>
        <taxon>Appendicularia</taxon>
        <taxon>Copelata</taxon>
        <taxon>Oikopleuridae</taxon>
        <taxon>Oikopleura</taxon>
    </lineage>
</organism>
<evidence type="ECO:0000256" key="13">
    <source>
        <dbReference type="PIRSR" id="PIRSR607828-2"/>
    </source>
</evidence>
<proteinExistence type="inferred from homology"/>
<dbReference type="InterPro" id="IPR007828">
    <property type="entry name" value="Inositol_oxygenase"/>
</dbReference>
<comment type="catalytic activity">
    <reaction evidence="11 14">
        <text>myo-inositol + O2 = D-glucuronate + H2O + H(+)</text>
        <dbReference type="Rhea" id="RHEA:23696"/>
        <dbReference type="ChEBI" id="CHEBI:15377"/>
        <dbReference type="ChEBI" id="CHEBI:15378"/>
        <dbReference type="ChEBI" id="CHEBI:15379"/>
        <dbReference type="ChEBI" id="CHEBI:17268"/>
        <dbReference type="ChEBI" id="CHEBI:58720"/>
        <dbReference type="EC" id="1.13.99.1"/>
    </reaction>
</comment>
<keyword evidence="9 13" id="KW-0408">Iron</keyword>
<evidence type="ECO:0000256" key="11">
    <source>
        <dbReference type="ARBA" id="ARBA00048271"/>
    </source>
</evidence>
<evidence type="ECO:0000256" key="3">
    <source>
        <dbReference type="ARBA" id="ARBA00005286"/>
    </source>
</evidence>
<accession>E4X0D1</accession>
<dbReference type="EMBL" id="FN653020">
    <property type="protein sequence ID" value="CBY23230.1"/>
    <property type="molecule type" value="Genomic_DNA"/>
</dbReference>
<dbReference type="Pfam" id="PF05153">
    <property type="entry name" value="MIOX"/>
    <property type="match status" value="1"/>
</dbReference>
<dbReference type="InParanoid" id="E4X0D1"/>
<keyword evidence="7 13" id="KW-0479">Metal-binding</keyword>